<gene>
    <name evidence="2" type="ORF">FRD01_15025</name>
</gene>
<evidence type="ECO:0000313" key="3">
    <source>
        <dbReference type="Proteomes" id="UP000321595"/>
    </source>
</evidence>
<dbReference type="EMBL" id="CP042467">
    <property type="protein sequence ID" value="QED28520.1"/>
    <property type="molecule type" value="Genomic_DNA"/>
</dbReference>
<proteinExistence type="predicted"/>
<evidence type="ECO:0000313" key="2">
    <source>
        <dbReference type="EMBL" id="QED28520.1"/>
    </source>
</evidence>
<evidence type="ECO:0000259" key="1">
    <source>
        <dbReference type="Pfam" id="PF07638"/>
    </source>
</evidence>
<dbReference type="Gene3D" id="1.10.10.10">
    <property type="entry name" value="Winged helix-like DNA-binding domain superfamily/Winged helix DNA-binding domain"/>
    <property type="match status" value="1"/>
</dbReference>
<dbReference type="Proteomes" id="UP000321595">
    <property type="component" value="Chromosome"/>
</dbReference>
<sequence>MRSKKRRPEDAGGDLVYEIASARDFEETSKARLLLAQLFGRTPESSRVIAVLHYLDGLTLEEVAKEVGVSVSGVRKRLRVLRQELTILEKGVANRSSPILREINELLIVNGESIEFEPTGVTRVAVEESKLLQTQGGKEGITFTGMMPGITGMQVHTKDAVRAAYVRVSDAYPDDLLAQMQTDLEPSIKSCVDEHGPGTLHARVLIDRGGVVLKMLWDPQTEGSDALLNCAAESIQAREFPVREPGEVTIARFKW</sequence>
<dbReference type="SUPFAM" id="SSF88659">
    <property type="entry name" value="Sigma3 and sigma4 domains of RNA polymerase sigma factors"/>
    <property type="match status" value="1"/>
</dbReference>
<reference evidence="2 3" key="1">
    <citation type="submission" date="2019-08" db="EMBL/GenBank/DDBJ databases">
        <authorList>
            <person name="Liang Q."/>
        </authorList>
    </citation>
    <scope>NUCLEOTIDE SEQUENCE [LARGE SCALE GENOMIC DNA]</scope>
    <source>
        <strain evidence="2 3">V1718</strain>
    </source>
</reference>
<dbReference type="Pfam" id="PF07638">
    <property type="entry name" value="Sigma70_ECF"/>
    <property type="match status" value="1"/>
</dbReference>
<dbReference type="KEGG" id="bbae:FRD01_15025"/>
<protein>
    <submittedName>
        <fullName evidence="2">Sigma-70 family RNA polymerase sigma factor</fullName>
    </submittedName>
</protein>
<name>A0A5B8XS76_9DELT</name>
<keyword evidence="3" id="KW-1185">Reference proteome</keyword>
<feature type="domain" description="RNA polymerase sigma-70 ECF-like HTH" evidence="1">
    <location>
        <begin position="34"/>
        <end position="85"/>
    </location>
</feature>
<accession>A0A5B8XS76</accession>
<dbReference type="OrthoDB" id="9803203at2"/>
<dbReference type="CDD" id="cd06171">
    <property type="entry name" value="Sigma70_r4"/>
    <property type="match status" value="1"/>
</dbReference>
<dbReference type="InterPro" id="IPR036388">
    <property type="entry name" value="WH-like_DNA-bd_sf"/>
</dbReference>
<dbReference type="AlphaFoldDB" id="A0A5B8XS76"/>
<dbReference type="InterPro" id="IPR013324">
    <property type="entry name" value="RNA_pol_sigma_r3/r4-like"/>
</dbReference>
<dbReference type="InterPro" id="IPR053812">
    <property type="entry name" value="HTH_Sigma70_ECF-like"/>
</dbReference>
<organism evidence="2 3">
    <name type="scientific">Microvenator marinus</name>
    <dbReference type="NCBI Taxonomy" id="2600177"/>
    <lineage>
        <taxon>Bacteria</taxon>
        <taxon>Deltaproteobacteria</taxon>
        <taxon>Bradymonadales</taxon>
        <taxon>Microvenatoraceae</taxon>
        <taxon>Microvenator</taxon>
    </lineage>
</organism>